<dbReference type="AlphaFoldDB" id="A0AAW1TVR0"/>
<dbReference type="GO" id="GO:0006508">
    <property type="term" value="P:proteolysis"/>
    <property type="evidence" value="ECO:0007669"/>
    <property type="project" value="InterPro"/>
</dbReference>
<dbReference type="InterPro" id="IPR001212">
    <property type="entry name" value="Somatomedin_B_dom"/>
</dbReference>
<dbReference type="InterPro" id="IPR000668">
    <property type="entry name" value="Peptidase_C1A_C"/>
</dbReference>
<dbReference type="PANTHER" id="PTHR12411">
    <property type="entry name" value="CYSTEINE PROTEASE FAMILY C1-RELATED"/>
    <property type="match status" value="1"/>
</dbReference>
<feature type="signal peptide" evidence="3">
    <location>
        <begin position="1"/>
        <end position="22"/>
    </location>
</feature>
<dbReference type="EMBL" id="JARQZJ010000011">
    <property type="protein sequence ID" value="KAK9872407.1"/>
    <property type="molecule type" value="Genomic_DNA"/>
</dbReference>
<evidence type="ECO:0000259" key="4">
    <source>
        <dbReference type="PROSITE" id="PS50958"/>
    </source>
</evidence>
<keyword evidence="3" id="KW-0732">Signal</keyword>
<comment type="similarity">
    <text evidence="1">Belongs to the peptidase C1 family.</text>
</comment>
<protein>
    <recommendedName>
        <fullName evidence="4">SMB domain-containing protein</fullName>
    </recommendedName>
</protein>
<feature type="chain" id="PRO_5043721647" description="SMB domain-containing protein" evidence="3">
    <location>
        <begin position="23"/>
        <end position="466"/>
    </location>
</feature>
<dbReference type="GO" id="GO:0008234">
    <property type="term" value="F:cysteine-type peptidase activity"/>
    <property type="evidence" value="ECO:0007669"/>
    <property type="project" value="InterPro"/>
</dbReference>
<keyword evidence="2" id="KW-1015">Disulfide bond</keyword>
<evidence type="ECO:0000256" key="2">
    <source>
        <dbReference type="ARBA" id="ARBA00023157"/>
    </source>
</evidence>
<evidence type="ECO:0000313" key="6">
    <source>
        <dbReference type="Proteomes" id="UP001431783"/>
    </source>
</evidence>
<gene>
    <name evidence="5" type="ORF">WA026_017866</name>
</gene>
<feature type="domain" description="SMB" evidence="4">
    <location>
        <begin position="41"/>
        <end position="92"/>
    </location>
</feature>
<evidence type="ECO:0000256" key="3">
    <source>
        <dbReference type="SAM" id="SignalP"/>
    </source>
</evidence>
<dbReference type="SMART" id="SM00645">
    <property type="entry name" value="Pept_C1"/>
    <property type="match status" value="1"/>
</dbReference>
<comment type="caution">
    <text evidence="5">The sequence shown here is derived from an EMBL/GenBank/DDBJ whole genome shotgun (WGS) entry which is preliminary data.</text>
</comment>
<sequence>MAKAKWISIGLIFASLVALSLTQRNRYDDKRDLPPGPYCADAGCCPGRQDQCSAPILGTLCYCDDFCNQTRVEDCCPDFWSHCKGIPPPEPPPTTTVEPPPETRACTYKGVNYRYGDTVKKNCNLCKCEQIGNTVEFLCERNVCLIDPLIVDTVNRERRYTWTASNYTKFWGKTLDQGIATRLGTVQPEAFLMRMNPMKRIYNPNDLPRQFDSLREWPTYITAIQEQGDCAASWAISAAAVASDRFAIVSKGLETVQLSAQNLISCDRRGQQSCKGGHLDKAWRFMGSNGLVDEDCFPYLGYDERCRIDLFGDLRSSGCRLPANSYRTKKYMVGPAYRLGNETDIMLEIMKSGPVQATMLVRNDFFTYSGGIYEHSDVFDIPKSGFLSVRIVGWGEEFTDNGLKKYWKVANSWGEDWGEDGYFRIVRGVDESEIESFVIAAWPEIETRRYPSRPMPEEPDLYSNRI</sequence>
<accession>A0AAW1TVR0</accession>
<dbReference type="InterPro" id="IPR038765">
    <property type="entry name" value="Papain-like_cys_pep_sf"/>
</dbReference>
<dbReference type="Proteomes" id="UP001431783">
    <property type="component" value="Unassembled WGS sequence"/>
</dbReference>
<reference evidence="5 6" key="1">
    <citation type="submission" date="2023-03" db="EMBL/GenBank/DDBJ databases">
        <title>Genome insight into feeding habits of ladybird beetles.</title>
        <authorList>
            <person name="Li H.-S."/>
            <person name="Huang Y.-H."/>
            <person name="Pang H."/>
        </authorList>
    </citation>
    <scope>NUCLEOTIDE SEQUENCE [LARGE SCALE GENOMIC DNA]</scope>
    <source>
        <strain evidence="5">SYSU_2023b</strain>
        <tissue evidence="5">Whole body</tissue>
    </source>
</reference>
<name>A0AAW1TVR0_9CUCU</name>
<dbReference type="Gene3D" id="3.90.70.10">
    <property type="entry name" value="Cysteine proteinases"/>
    <property type="match status" value="1"/>
</dbReference>
<evidence type="ECO:0000313" key="5">
    <source>
        <dbReference type="EMBL" id="KAK9872407.1"/>
    </source>
</evidence>
<dbReference type="SUPFAM" id="SSF54001">
    <property type="entry name" value="Cysteine proteinases"/>
    <property type="match status" value="1"/>
</dbReference>
<keyword evidence="6" id="KW-1185">Reference proteome</keyword>
<dbReference type="PROSITE" id="PS50958">
    <property type="entry name" value="SMB_2"/>
    <property type="match status" value="1"/>
</dbReference>
<proteinExistence type="inferred from homology"/>
<evidence type="ECO:0000256" key="1">
    <source>
        <dbReference type="ARBA" id="ARBA00008455"/>
    </source>
</evidence>
<dbReference type="Pfam" id="PF00112">
    <property type="entry name" value="Peptidase_C1"/>
    <property type="match status" value="1"/>
</dbReference>
<dbReference type="InterPro" id="IPR013128">
    <property type="entry name" value="Peptidase_C1A"/>
</dbReference>
<organism evidence="5 6">
    <name type="scientific">Henosepilachna vigintioctopunctata</name>
    <dbReference type="NCBI Taxonomy" id="420089"/>
    <lineage>
        <taxon>Eukaryota</taxon>
        <taxon>Metazoa</taxon>
        <taxon>Ecdysozoa</taxon>
        <taxon>Arthropoda</taxon>
        <taxon>Hexapoda</taxon>
        <taxon>Insecta</taxon>
        <taxon>Pterygota</taxon>
        <taxon>Neoptera</taxon>
        <taxon>Endopterygota</taxon>
        <taxon>Coleoptera</taxon>
        <taxon>Polyphaga</taxon>
        <taxon>Cucujiformia</taxon>
        <taxon>Coccinelloidea</taxon>
        <taxon>Coccinellidae</taxon>
        <taxon>Epilachninae</taxon>
        <taxon>Epilachnini</taxon>
        <taxon>Henosepilachna</taxon>
    </lineage>
</organism>
<dbReference type="SMART" id="SM00201">
    <property type="entry name" value="SO"/>
    <property type="match status" value="1"/>
</dbReference>